<dbReference type="Proteomes" id="UP000064189">
    <property type="component" value="Unassembled WGS sequence"/>
</dbReference>
<evidence type="ECO:0000313" key="3">
    <source>
        <dbReference type="EMBL" id="KWW21863.1"/>
    </source>
</evidence>
<feature type="chain" id="PRO_5007139523" description="Secreted peptide" evidence="2">
    <location>
        <begin position="20"/>
        <end position="81"/>
    </location>
</feature>
<proteinExistence type="predicted"/>
<dbReference type="AlphaFoldDB" id="A0A109N1Q4"/>
<protein>
    <recommendedName>
        <fullName evidence="5">Secreted peptide</fullName>
    </recommendedName>
</protein>
<keyword evidence="4" id="KW-1185">Reference proteome</keyword>
<feature type="transmembrane region" description="Helical" evidence="1">
    <location>
        <begin position="43"/>
        <end position="67"/>
    </location>
</feature>
<keyword evidence="1" id="KW-1133">Transmembrane helix</keyword>
<evidence type="ECO:0000313" key="4">
    <source>
        <dbReference type="Proteomes" id="UP000064189"/>
    </source>
</evidence>
<evidence type="ECO:0000256" key="1">
    <source>
        <dbReference type="SAM" id="Phobius"/>
    </source>
</evidence>
<dbReference type="EMBL" id="LNNH01000010">
    <property type="protein sequence ID" value="KWW21863.1"/>
    <property type="molecule type" value="Genomic_DNA"/>
</dbReference>
<keyword evidence="1" id="KW-0812">Transmembrane</keyword>
<comment type="caution">
    <text evidence="3">The sequence shown here is derived from an EMBL/GenBank/DDBJ whole genome shotgun (WGS) entry which is preliminary data.</text>
</comment>
<reference evidence="3 4" key="1">
    <citation type="submission" date="2015-11" db="EMBL/GenBank/DDBJ databases">
        <title>Genome Sequence of Bacillus simplex strain VanAntwerpen2.</title>
        <authorList>
            <person name="Couger M.B."/>
        </authorList>
    </citation>
    <scope>NUCLEOTIDE SEQUENCE [LARGE SCALE GENOMIC DNA]</scope>
    <source>
        <strain evidence="3 4">VanAntwerpen02</strain>
    </source>
</reference>
<keyword evidence="2" id="KW-0732">Signal</keyword>
<name>A0A109N1Q4_9BACI</name>
<feature type="signal peptide" evidence="2">
    <location>
        <begin position="1"/>
        <end position="19"/>
    </location>
</feature>
<accession>A0A109N1Q4</accession>
<keyword evidence="1" id="KW-0472">Membrane</keyword>
<organism evidence="3 4">
    <name type="scientific">Peribacillus simplex</name>
    <dbReference type="NCBI Taxonomy" id="1478"/>
    <lineage>
        <taxon>Bacteria</taxon>
        <taxon>Bacillati</taxon>
        <taxon>Bacillota</taxon>
        <taxon>Bacilli</taxon>
        <taxon>Bacillales</taxon>
        <taxon>Bacillaceae</taxon>
        <taxon>Peribacillus</taxon>
    </lineage>
</organism>
<evidence type="ECO:0000256" key="2">
    <source>
        <dbReference type="SAM" id="SignalP"/>
    </source>
</evidence>
<gene>
    <name evidence="3" type="ORF">AS888_05080</name>
</gene>
<sequence>MLAALVVSCALAALAAAGAADVVADAVDVAAGVAVVAADAADVAAGANGSNFLTVPAVIVQGLFFWFRHKRQIVIHRMKVK</sequence>
<evidence type="ECO:0008006" key="5">
    <source>
        <dbReference type="Google" id="ProtNLM"/>
    </source>
</evidence>